<dbReference type="Gene3D" id="2.60.120.200">
    <property type="match status" value="1"/>
</dbReference>
<dbReference type="Pfam" id="PF13385">
    <property type="entry name" value="Laminin_G_3"/>
    <property type="match status" value="1"/>
</dbReference>
<comment type="caution">
    <text evidence="1">The sequence shown here is derived from an EMBL/GenBank/DDBJ whole genome shotgun (WGS) entry which is preliminary data.</text>
</comment>
<gene>
    <name evidence="1" type="ORF">LCGC14_1610550</name>
</gene>
<evidence type="ECO:0008006" key="2">
    <source>
        <dbReference type="Google" id="ProtNLM"/>
    </source>
</evidence>
<dbReference type="AlphaFoldDB" id="A0A0F9L8K0"/>
<dbReference type="InterPro" id="IPR013320">
    <property type="entry name" value="ConA-like_dom_sf"/>
</dbReference>
<organism evidence="1">
    <name type="scientific">marine sediment metagenome</name>
    <dbReference type="NCBI Taxonomy" id="412755"/>
    <lineage>
        <taxon>unclassified sequences</taxon>
        <taxon>metagenomes</taxon>
        <taxon>ecological metagenomes</taxon>
    </lineage>
</organism>
<protein>
    <recommendedName>
        <fullName evidence="2">LamG-like jellyroll fold domain-containing protein</fullName>
    </recommendedName>
</protein>
<name>A0A0F9L8K0_9ZZZZ</name>
<accession>A0A0F9L8K0</accession>
<dbReference type="SUPFAM" id="SSF49899">
    <property type="entry name" value="Concanavalin A-like lectins/glucanases"/>
    <property type="match status" value="1"/>
</dbReference>
<evidence type="ECO:0000313" key="1">
    <source>
        <dbReference type="EMBL" id="KKM23890.1"/>
    </source>
</evidence>
<proteinExistence type="predicted"/>
<sequence length="313" mass="35051">MRKLLFLFLLLTVFITNQVIAQDIRPSFNQGYARNALESKIPHLWKGIVGHWVPSLGVTGIKTLRDISGRRNHGTLESTMTLADWVIGGLSHRTLPSGYSLDYDGDDDFTSLDSAKIPNLVRGSICLWINPTVADGNDYIFDLQIPRITLLYFSSQRIIFDTVGVQVNTSSLAVQTLFLCATWNSDNEERFIYVDAVERASDTTAFDTSATPAGTVRIGARFSTATNFFNGAIGDVILYNRVLSPSEILEMYQNPSAMLELRRPVLAKAPPAGIPIFRRRIEGYCGKCHDNNMIVFKFDKPCERQVEVAFNER</sequence>
<reference evidence="1" key="1">
    <citation type="journal article" date="2015" name="Nature">
        <title>Complex archaea that bridge the gap between prokaryotes and eukaryotes.</title>
        <authorList>
            <person name="Spang A."/>
            <person name="Saw J.H."/>
            <person name="Jorgensen S.L."/>
            <person name="Zaremba-Niedzwiedzka K."/>
            <person name="Martijn J."/>
            <person name="Lind A.E."/>
            <person name="van Eijk R."/>
            <person name="Schleper C."/>
            <person name="Guy L."/>
            <person name="Ettema T.J."/>
        </authorList>
    </citation>
    <scope>NUCLEOTIDE SEQUENCE</scope>
</reference>
<dbReference type="EMBL" id="LAZR01013033">
    <property type="protein sequence ID" value="KKM23890.1"/>
    <property type="molecule type" value="Genomic_DNA"/>
</dbReference>